<dbReference type="OrthoDB" id="4547174at2"/>
<evidence type="ECO:0000313" key="2">
    <source>
        <dbReference type="Proteomes" id="UP000295447"/>
    </source>
</evidence>
<protein>
    <submittedName>
        <fullName evidence="1">Uncharacterized protein</fullName>
    </submittedName>
</protein>
<sequence length="127" mass="14029">MGSRRRRRRMVAAGTVYGWSFGHRHDRVRGYPGCSSTLTLWRPGLQARLRIAFQPGPDRVIADGYFDEGATVRLPDRAYLNLHEPGSVRVLLDEALARGLFPTAGTAEVDGWPLFDAVMPKAPPGTP</sequence>
<dbReference type="Proteomes" id="UP000295447">
    <property type="component" value="Unassembled WGS sequence"/>
</dbReference>
<comment type="caution">
    <text evidence="1">The sequence shown here is derived from an EMBL/GenBank/DDBJ whole genome shotgun (WGS) entry which is preliminary data.</text>
</comment>
<dbReference type="AlphaFoldDB" id="A0A4R7ZP01"/>
<proteinExistence type="predicted"/>
<organism evidence="1 2">
    <name type="scientific">Kribbella kalugense</name>
    <dbReference type="NCBI Taxonomy" id="2512221"/>
    <lineage>
        <taxon>Bacteria</taxon>
        <taxon>Bacillati</taxon>
        <taxon>Actinomycetota</taxon>
        <taxon>Actinomycetes</taxon>
        <taxon>Propionibacteriales</taxon>
        <taxon>Kribbellaceae</taxon>
        <taxon>Kribbella</taxon>
    </lineage>
</organism>
<evidence type="ECO:0000313" key="1">
    <source>
        <dbReference type="EMBL" id="TDW18431.1"/>
    </source>
</evidence>
<dbReference type="EMBL" id="SODF01000002">
    <property type="protein sequence ID" value="TDW18431.1"/>
    <property type="molecule type" value="Genomic_DNA"/>
</dbReference>
<reference evidence="1 2" key="1">
    <citation type="submission" date="2019-03" db="EMBL/GenBank/DDBJ databases">
        <title>Genomic Encyclopedia of Type Strains, Phase III (KMG-III): the genomes of soil and plant-associated and newly described type strains.</title>
        <authorList>
            <person name="Whitman W."/>
        </authorList>
    </citation>
    <scope>NUCLEOTIDE SEQUENCE [LARGE SCALE GENOMIC DNA]</scope>
    <source>
        <strain evidence="1 2">VKM Ac-2570</strain>
    </source>
</reference>
<accession>A0A4R7ZP01</accession>
<gene>
    <name evidence="1" type="ORF">EV650_5019</name>
</gene>
<keyword evidence="2" id="KW-1185">Reference proteome</keyword>
<name>A0A4R7ZP01_9ACTN</name>
<dbReference type="RefSeq" id="WP_134121422.1">
    <property type="nucleotide sequence ID" value="NZ_SODF01000002.1"/>
</dbReference>